<feature type="transmembrane region" description="Helical" evidence="6">
    <location>
        <begin position="79"/>
        <end position="98"/>
    </location>
</feature>
<dbReference type="InterPro" id="IPR007262">
    <property type="entry name" value="Vps55/LEPROT"/>
</dbReference>
<organism evidence="7">
    <name type="scientific">Araucaria cunninghamii</name>
    <name type="common">Hoop pine</name>
    <name type="synonym">Moreton Bay pine</name>
    <dbReference type="NCBI Taxonomy" id="56994"/>
    <lineage>
        <taxon>Eukaryota</taxon>
        <taxon>Viridiplantae</taxon>
        <taxon>Streptophyta</taxon>
        <taxon>Embryophyta</taxon>
        <taxon>Tracheophyta</taxon>
        <taxon>Spermatophyta</taxon>
        <taxon>Pinopsida</taxon>
        <taxon>Pinidae</taxon>
        <taxon>Conifers II</taxon>
        <taxon>Araucariales</taxon>
        <taxon>Araucariaceae</taxon>
        <taxon>Araucaria</taxon>
    </lineage>
</organism>
<dbReference type="GO" id="GO:0032511">
    <property type="term" value="P:late endosome to vacuole transport via multivesicular body sorting pathway"/>
    <property type="evidence" value="ECO:0007669"/>
    <property type="project" value="TreeGrafter"/>
</dbReference>
<dbReference type="GO" id="GO:0005768">
    <property type="term" value="C:endosome"/>
    <property type="evidence" value="ECO:0007669"/>
    <property type="project" value="TreeGrafter"/>
</dbReference>
<dbReference type="EMBL" id="GCKF01019016">
    <property type="protein sequence ID" value="JAG98748.1"/>
    <property type="molecule type" value="Transcribed_RNA"/>
</dbReference>
<reference evidence="7" key="1">
    <citation type="submission" date="2015-03" db="EMBL/GenBank/DDBJ databases">
        <title>A transcriptome of Araucaria cunninghamii, an australian fine timber species.</title>
        <authorList>
            <person name="Jing Yi C.J.Y."/>
            <person name="Yin San L.Y.S."/>
            <person name="Abdul Karim S.S."/>
            <person name="Wan Azmi N.N."/>
            <person name="Hercus R.R."/>
            <person name="Croft L.L."/>
        </authorList>
    </citation>
    <scope>NUCLEOTIDE SEQUENCE</scope>
    <source>
        <strain evidence="7">MI0301</strain>
        <tissue evidence="7">Leaf</tissue>
    </source>
</reference>
<evidence type="ECO:0008006" key="8">
    <source>
        <dbReference type="Google" id="ProtNLM"/>
    </source>
</evidence>
<feature type="transmembrane region" description="Helical" evidence="6">
    <location>
        <begin position="47"/>
        <end position="67"/>
    </location>
</feature>
<name>A0A0D6R8S5_ARACU</name>
<dbReference type="AlphaFoldDB" id="A0A0D6R8S5"/>
<evidence type="ECO:0000256" key="5">
    <source>
        <dbReference type="ARBA" id="ARBA00023136"/>
    </source>
</evidence>
<protein>
    <recommendedName>
        <fullName evidence="8">Vacuolar protein sorting 55</fullName>
    </recommendedName>
</protein>
<comment type="subcellular location">
    <subcellularLocation>
        <location evidence="1">Membrane</location>
        <topology evidence="1">Multi-pass membrane protein</topology>
    </subcellularLocation>
</comment>
<evidence type="ECO:0000256" key="4">
    <source>
        <dbReference type="ARBA" id="ARBA00022989"/>
    </source>
</evidence>
<dbReference type="Pfam" id="PF04133">
    <property type="entry name" value="Vps55"/>
    <property type="match status" value="1"/>
</dbReference>
<feature type="transmembrane region" description="Helical" evidence="6">
    <location>
        <begin position="20"/>
        <end position="41"/>
    </location>
</feature>
<dbReference type="GO" id="GO:0016020">
    <property type="term" value="C:membrane"/>
    <property type="evidence" value="ECO:0007669"/>
    <property type="project" value="UniProtKB-SubCell"/>
</dbReference>
<accession>A0A0D6R8S5</accession>
<evidence type="ECO:0000256" key="1">
    <source>
        <dbReference type="ARBA" id="ARBA00004141"/>
    </source>
</evidence>
<proteinExistence type="inferred from homology"/>
<comment type="similarity">
    <text evidence="2">Belongs to the OB-RGRP/VPS55 family.</text>
</comment>
<evidence type="ECO:0000256" key="3">
    <source>
        <dbReference type="ARBA" id="ARBA00022692"/>
    </source>
</evidence>
<keyword evidence="3 6" id="KW-0812">Transmembrane</keyword>
<dbReference type="PANTHER" id="PTHR12050:SF1">
    <property type="entry name" value="VACUOLAR PROTEIN SORTING-ASSOCIATED PROTEIN 55 HOMOLOG"/>
    <property type="match status" value="1"/>
</dbReference>
<evidence type="ECO:0000256" key="2">
    <source>
        <dbReference type="ARBA" id="ARBA00005645"/>
    </source>
</evidence>
<feature type="transmembrane region" description="Helical" evidence="6">
    <location>
        <begin position="104"/>
        <end position="127"/>
    </location>
</feature>
<sequence length="138" mass="15112">MADIPAYLHACLHSFRLATLAIMCSAGIVLQILACALYHNWWPMLTATFYIVLPMPILFFGGGDSSFMSSIDAGGWVDAAKFMTGASVMGSIAVPAILRHAKVIELGAMFLVFASLLVFGCTAYCYFRMNNEDEYSYI</sequence>
<dbReference type="PANTHER" id="PTHR12050">
    <property type="entry name" value="LEPTIN RECEPTOR-RELATED"/>
    <property type="match status" value="1"/>
</dbReference>
<evidence type="ECO:0000256" key="6">
    <source>
        <dbReference type="SAM" id="Phobius"/>
    </source>
</evidence>
<dbReference type="EMBL" id="GCKF01019017">
    <property type="protein sequence ID" value="JAG98747.1"/>
    <property type="molecule type" value="Transcribed_RNA"/>
</dbReference>
<evidence type="ECO:0000313" key="7">
    <source>
        <dbReference type="EMBL" id="JAG98748.1"/>
    </source>
</evidence>
<keyword evidence="4 6" id="KW-1133">Transmembrane helix</keyword>
<keyword evidence="5 6" id="KW-0472">Membrane</keyword>